<dbReference type="SUPFAM" id="SSF55979">
    <property type="entry name" value="DNA clamp"/>
    <property type="match status" value="2"/>
</dbReference>
<dbReference type="GO" id="GO:0003677">
    <property type="term" value="F:DNA binding"/>
    <property type="evidence" value="ECO:0007669"/>
    <property type="project" value="UniProtKB-KW"/>
</dbReference>
<keyword evidence="3" id="KW-0963">Cytoplasm</keyword>
<evidence type="ECO:0000259" key="10">
    <source>
        <dbReference type="Pfam" id="PF02768"/>
    </source>
</evidence>
<dbReference type="InterPro" id="IPR022635">
    <property type="entry name" value="DNA_polIII_beta_C"/>
</dbReference>
<dbReference type="GO" id="GO:0008408">
    <property type="term" value="F:3'-5' exonuclease activity"/>
    <property type="evidence" value="ECO:0007669"/>
    <property type="project" value="InterPro"/>
</dbReference>
<evidence type="ECO:0000256" key="7">
    <source>
        <dbReference type="ARBA" id="ARBA00022932"/>
    </source>
</evidence>
<dbReference type="GO" id="GO:0005737">
    <property type="term" value="C:cytoplasm"/>
    <property type="evidence" value="ECO:0007669"/>
    <property type="project" value="UniProtKB-SubCell"/>
</dbReference>
<proteinExistence type="inferred from homology"/>
<sequence>NEIIEGLRSVMYSAAATSIKPELSSVMVATDAGELVFAATDSLRLAEKRVKSKKTKDIGTVLIPFKNIADCIKILENYTGEMKMVVAPNQISFIAEGIFLTSRVINGIFPDYKQIIPKEFSSEIICLKEDILNALKIANVFSDSLRQVYLHADSSKKIFEIQTKNAAAGENTNRIDATITGEAVQLSFNYKFISDCFQSIASDSVSFATNGPHKPLIIRGVGDSSFRYLVMPISQVSQ</sequence>
<evidence type="ECO:0000256" key="4">
    <source>
        <dbReference type="ARBA" id="ARBA00022679"/>
    </source>
</evidence>
<dbReference type="PANTHER" id="PTHR30478">
    <property type="entry name" value="DNA POLYMERASE III SUBUNIT BETA"/>
    <property type="match status" value="1"/>
</dbReference>
<organism evidence="11 12">
    <name type="scientific">Candidatus Taylorbacteria bacterium RIFCSPHIGHO2_02_49_25</name>
    <dbReference type="NCBI Taxonomy" id="1802305"/>
    <lineage>
        <taxon>Bacteria</taxon>
        <taxon>Candidatus Tayloriibacteriota</taxon>
    </lineage>
</organism>
<dbReference type="Gene3D" id="3.10.150.10">
    <property type="entry name" value="DNA Polymerase III, subunit A, domain 2"/>
    <property type="match status" value="1"/>
</dbReference>
<gene>
    <name evidence="11" type="ORF">A2W52_00005</name>
</gene>
<keyword evidence="4" id="KW-0808">Transferase</keyword>
<dbReference type="EMBL" id="MHRJ01000046">
    <property type="protein sequence ID" value="OHA21342.1"/>
    <property type="molecule type" value="Genomic_DNA"/>
</dbReference>
<keyword evidence="5" id="KW-0548">Nucleotidyltransferase</keyword>
<keyword evidence="7" id="KW-0239">DNA-directed DNA polymerase</keyword>
<dbReference type="InterPro" id="IPR001001">
    <property type="entry name" value="DNA_polIII_beta"/>
</dbReference>
<evidence type="ECO:0000256" key="2">
    <source>
        <dbReference type="ARBA" id="ARBA00010752"/>
    </source>
</evidence>
<keyword evidence="6" id="KW-0235">DNA replication</keyword>
<protein>
    <submittedName>
        <fullName evidence="11">DNA polymerase III subunit beta</fullName>
    </submittedName>
</protein>
<dbReference type="Gene3D" id="3.70.10.10">
    <property type="match status" value="1"/>
</dbReference>
<feature type="domain" description="DNA polymerase III beta sliding clamp central" evidence="9">
    <location>
        <begin position="6"/>
        <end position="111"/>
    </location>
</feature>
<evidence type="ECO:0000259" key="9">
    <source>
        <dbReference type="Pfam" id="PF02767"/>
    </source>
</evidence>
<comment type="caution">
    <text evidence="11">The sequence shown here is derived from an EMBL/GenBank/DDBJ whole genome shotgun (WGS) entry which is preliminary data.</text>
</comment>
<dbReference type="Pfam" id="PF02768">
    <property type="entry name" value="DNA_pol3_beta_3"/>
    <property type="match status" value="1"/>
</dbReference>
<dbReference type="PANTHER" id="PTHR30478:SF0">
    <property type="entry name" value="BETA SLIDING CLAMP"/>
    <property type="match status" value="1"/>
</dbReference>
<keyword evidence="8" id="KW-0238">DNA-binding</keyword>
<dbReference type="NCBIfam" id="TIGR00663">
    <property type="entry name" value="dnan"/>
    <property type="match status" value="1"/>
</dbReference>
<dbReference type="GO" id="GO:0006271">
    <property type="term" value="P:DNA strand elongation involved in DNA replication"/>
    <property type="evidence" value="ECO:0007669"/>
    <property type="project" value="TreeGrafter"/>
</dbReference>
<feature type="domain" description="DNA polymerase III beta sliding clamp C-terminal" evidence="10">
    <location>
        <begin position="113"/>
        <end position="233"/>
    </location>
</feature>
<dbReference type="Proteomes" id="UP000176493">
    <property type="component" value="Unassembled WGS sequence"/>
</dbReference>
<dbReference type="CDD" id="cd00140">
    <property type="entry name" value="beta_clamp"/>
    <property type="match status" value="1"/>
</dbReference>
<dbReference type="InterPro" id="IPR046938">
    <property type="entry name" value="DNA_clamp_sf"/>
</dbReference>
<reference evidence="11 12" key="1">
    <citation type="journal article" date="2016" name="Nat. Commun.">
        <title>Thousands of microbial genomes shed light on interconnected biogeochemical processes in an aquifer system.</title>
        <authorList>
            <person name="Anantharaman K."/>
            <person name="Brown C.T."/>
            <person name="Hug L.A."/>
            <person name="Sharon I."/>
            <person name="Castelle C.J."/>
            <person name="Probst A.J."/>
            <person name="Thomas B.C."/>
            <person name="Singh A."/>
            <person name="Wilkins M.J."/>
            <person name="Karaoz U."/>
            <person name="Brodie E.L."/>
            <person name="Williams K.H."/>
            <person name="Hubbard S.S."/>
            <person name="Banfield J.F."/>
        </authorList>
    </citation>
    <scope>NUCLEOTIDE SEQUENCE [LARGE SCALE GENOMIC DNA]</scope>
</reference>
<dbReference type="GO" id="GO:0009360">
    <property type="term" value="C:DNA polymerase III complex"/>
    <property type="evidence" value="ECO:0007669"/>
    <property type="project" value="InterPro"/>
</dbReference>
<dbReference type="AlphaFoldDB" id="A0A1G2MEA9"/>
<evidence type="ECO:0000256" key="3">
    <source>
        <dbReference type="ARBA" id="ARBA00022490"/>
    </source>
</evidence>
<evidence type="ECO:0000256" key="5">
    <source>
        <dbReference type="ARBA" id="ARBA00022695"/>
    </source>
</evidence>
<dbReference type="InterPro" id="IPR022637">
    <property type="entry name" value="DNA_polIII_beta_cen"/>
</dbReference>
<evidence type="ECO:0000256" key="8">
    <source>
        <dbReference type="ARBA" id="ARBA00023125"/>
    </source>
</evidence>
<name>A0A1G2MEA9_9BACT</name>
<evidence type="ECO:0000256" key="1">
    <source>
        <dbReference type="ARBA" id="ARBA00004496"/>
    </source>
</evidence>
<comment type="subcellular location">
    <subcellularLocation>
        <location evidence="1">Cytoplasm</location>
    </subcellularLocation>
</comment>
<accession>A0A1G2MEA9</accession>
<evidence type="ECO:0000256" key="6">
    <source>
        <dbReference type="ARBA" id="ARBA00022705"/>
    </source>
</evidence>
<dbReference type="Pfam" id="PF02767">
    <property type="entry name" value="DNA_pol3_beta_2"/>
    <property type="match status" value="1"/>
</dbReference>
<dbReference type="SMART" id="SM00480">
    <property type="entry name" value="POL3Bc"/>
    <property type="match status" value="1"/>
</dbReference>
<feature type="non-terminal residue" evidence="11">
    <location>
        <position position="1"/>
    </location>
</feature>
<evidence type="ECO:0000313" key="12">
    <source>
        <dbReference type="Proteomes" id="UP000176493"/>
    </source>
</evidence>
<comment type="similarity">
    <text evidence="2">Belongs to the beta sliding clamp family.</text>
</comment>
<dbReference type="GO" id="GO:0003887">
    <property type="term" value="F:DNA-directed DNA polymerase activity"/>
    <property type="evidence" value="ECO:0007669"/>
    <property type="project" value="UniProtKB-KW"/>
</dbReference>
<evidence type="ECO:0000313" key="11">
    <source>
        <dbReference type="EMBL" id="OHA21342.1"/>
    </source>
</evidence>